<dbReference type="RefSeq" id="WP_115228254.1">
    <property type="nucleotide sequence ID" value="NZ_CAWOLO010000002.1"/>
</dbReference>
<keyword evidence="4" id="KW-1185">Reference proteome</keyword>
<dbReference type="Proteomes" id="UP000295794">
    <property type="component" value="Unassembled WGS sequence"/>
</dbReference>
<evidence type="ECO:0000313" key="3">
    <source>
        <dbReference type="Proteomes" id="UP000255108"/>
    </source>
</evidence>
<evidence type="ECO:0000313" key="4">
    <source>
        <dbReference type="Proteomes" id="UP000295794"/>
    </source>
</evidence>
<name>A0A377Q889_9NEIS</name>
<dbReference type="EMBL" id="SMBT01000002">
    <property type="protein sequence ID" value="TCU89419.1"/>
    <property type="molecule type" value="Genomic_DNA"/>
</dbReference>
<dbReference type="EMBL" id="UGHR01000001">
    <property type="protein sequence ID" value="STQ90789.1"/>
    <property type="molecule type" value="Genomic_DNA"/>
</dbReference>
<dbReference type="Proteomes" id="UP000255108">
    <property type="component" value="Unassembled WGS sequence"/>
</dbReference>
<reference evidence="2 4" key="2">
    <citation type="submission" date="2019-03" db="EMBL/GenBank/DDBJ databases">
        <title>Genomic Encyclopedia of Type Strains, Phase IV (KMG-IV): sequencing the most valuable type-strain genomes for metagenomic binning, comparative biology and taxonomic classification.</title>
        <authorList>
            <person name="Goeker M."/>
        </authorList>
    </citation>
    <scope>NUCLEOTIDE SEQUENCE [LARGE SCALE GENOMIC DNA]</scope>
    <source>
        <strain evidence="2 4">DSM 3764</strain>
    </source>
</reference>
<proteinExistence type="predicted"/>
<protein>
    <submittedName>
        <fullName evidence="1">Uncharacterized protein</fullName>
    </submittedName>
</protein>
<sequence>MVLLAISPKGLADALRISAKTGEAVWCGSEAVTESEFNASMPARVTRFVYGLTGDSATLLDDALETIAEHHPAQTIWVESAPGAA</sequence>
<dbReference type="OrthoDB" id="5740183at2"/>
<reference evidence="1 3" key="1">
    <citation type="submission" date="2018-06" db="EMBL/GenBank/DDBJ databases">
        <authorList>
            <consortium name="Pathogen Informatics"/>
            <person name="Doyle S."/>
        </authorList>
    </citation>
    <scope>NUCLEOTIDE SEQUENCE [LARGE SCALE GENOMIC DNA]</scope>
    <source>
        <strain evidence="1 3">NCTC11159</strain>
    </source>
</reference>
<evidence type="ECO:0000313" key="1">
    <source>
        <dbReference type="EMBL" id="STQ90789.1"/>
    </source>
</evidence>
<accession>A0A377Q889</accession>
<evidence type="ECO:0000313" key="2">
    <source>
        <dbReference type="EMBL" id="TCU89419.1"/>
    </source>
</evidence>
<dbReference type="AlphaFoldDB" id="A0A377Q889"/>
<gene>
    <name evidence="2" type="ORF">EV682_102331</name>
    <name evidence="1" type="ORF">NCTC11159_01856</name>
</gene>
<organism evidence="1 3">
    <name type="scientific">Iodobacter fluviatilis</name>
    <dbReference type="NCBI Taxonomy" id="537"/>
    <lineage>
        <taxon>Bacteria</taxon>
        <taxon>Pseudomonadati</taxon>
        <taxon>Pseudomonadota</taxon>
        <taxon>Betaproteobacteria</taxon>
        <taxon>Neisseriales</taxon>
        <taxon>Chitinibacteraceae</taxon>
        <taxon>Iodobacter</taxon>
    </lineage>
</organism>